<dbReference type="PANTHER" id="PTHR45790:SF1">
    <property type="entry name" value="SIROHEME SYNTHASE"/>
    <property type="match status" value="1"/>
</dbReference>
<keyword evidence="6" id="KW-0949">S-adenosyl-L-methionine</keyword>
<sequence>MTNLAPKPLFAPGDVALVGAGPGDPELLTLKAVRYLQQADVVFYDRLVSVEVMALVPQHIRQVFVGKKSGMHCIAQSAIIALLTEQAKAQKRVVRLKGGDPFVFGRGGEEMEALQHAGISVHVVPGITAALGCAATAGIPLTHRNFAQRVMLITGHSQPNGPLNWQGLVHEQQTLVFYMGIAQAAHIRQQLLNEGMADTTPIAFIEHGTRSDQRVLKGRLNELPEIAKTVQSPALLIIGQVAAFHSERI</sequence>
<reference evidence="11 12" key="1">
    <citation type="journal article" date="2013" name="Int. J. Syst. Evol. Microbiol.">
        <title>Celerinatantimonas yamalensis sp. nov., a cold-adapted diazotrophic bacterium from a cold permafrost brine.</title>
        <authorList>
            <person name="Shcherbakova V."/>
            <person name="Chuvilskaya N."/>
            <person name="Rivkina E."/>
            <person name="Demidov N."/>
            <person name="Uchaeva V."/>
            <person name="Suetin S."/>
            <person name="Suzina N."/>
            <person name="Gilichinsky D."/>
        </authorList>
    </citation>
    <scope>NUCLEOTIDE SEQUENCE [LARGE SCALE GENOMIC DNA]</scope>
    <source>
        <strain evidence="11 12">C7</strain>
    </source>
</reference>
<dbReference type="PROSITE" id="PS00839">
    <property type="entry name" value="SUMT_1"/>
    <property type="match status" value="1"/>
</dbReference>
<evidence type="ECO:0000256" key="9">
    <source>
        <dbReference type="RuleBase" id="RU003960"/>
    </source>
</evidence>
<accession>A0ABW9GB83</accession>
<dbReference type="CDD" id="cd11642">
    <property type="entry name" value="SUMT"/>
    <property type="match status" value="1"/>
</dbReference>
<feature type="domain" description="Tetrapyrrole methylase" evidence="10">
    <location>
        <begin position="15"/>
        <end position="223"/>
    </location>
</feature>
<keyword evidence="12" id="KW-1185">Reference proteome</keyword>
<dbReference type="NCBIfam" id="TIGR01469">
    <property type="entry name" value="cobA_cysG_Cterm"/>
    <property type="match status" value="1"/>
</dbReference>
<dbReference type="GO" id="GO:0004851">
    <property type="term" value="F:uroporphyrin-III C-methyltransferase activity"/>
    <property type="evidence" value="ECO:0007669"/>
    <property type="project" value="UniProtKB-EC"/>
</dbReference>
<dbReference type="InterPro" id="IPR014776">
    <property type="entry name" value="4pyrrole_Mease_sub2"/>
</dbReference>
<dbReference type="PROSITE" id="PS00840">
    <property type="entry name" value="SUMT_2"/>
    <property type="match status" value="1"/>
</dbReference>
<name>A0ABW9GB83_9GAMM</name>
<keyword evidence="5 9" id="KW-0808">Transferase</keyword>
<dbReference type="InterPro" id="IPR050161">
    <property type="entry name" value="Siro_Cobalamin_biosynth"/>
</dbReference>
<evidence type="ECO:0000256" key="8">
    <source>
        <dbReference type="ARBA" id="ARBA00025705"/>
    </source>
</evidence>
<dbReference type="InterPro" id="IPR014777">
    <property type="entry name" value="4pyrrole_Mease_sub1"/>
</dbReference>
<protein>
    <recommendedName>
        <fullName evidence="3">uroporphyrinogen-III C-methyltransferase</fullName>
        <ecNumber evidence="3">2.1.1.107</ecNumber>
    </recommendedName>
</protein>
<dbReference type="RefSeq" id="WP_408625247.1">
    <property type="nucleotide sequence ID" value="NZ_JBEQCT010000013.1"/>
</dbReference>
<gene>
    <name evidence="11" type="primary">cobA</name>
    <name evidence="11" type="ORF">ABUE30_18100</name>
</gene>
<dbReference type="InterPro" id="IPR000878">
    <property type="entry name" value="4pyrrol_Mease"/>
</dbReference>
<dbReference type="Pfam" id="PF00590">
    <property type="entry name" value="TP_methylase"/>
    <property type="match status" value="1"/>
</dbReference>
<proteinExistence type="inferred from homology"/>
<evidence type="ECO:0000256" key="6">
    <source>
        <dbReference type="ARBA" id="ARBA00022691"/>
    </source>
</evidence>
<comment type="pathway">
    <text evidence="8">Porphyrin-containing compound metabolism; siroheme biosynthesis; precorrin-2 from uroporphyrinogen III: step 1/1.</text>
</comment>
<dbReference type="EMBL" id="JBEQCT010000013">
    <property type="protein sequence ID" value="MFM2486947.1"/>
    <property type="molecule type" value="Genomic_DNA"/>
</dbReference>
<dbReference type="SUPFAM" id="SSF53790">
    <property type="entry name" value="Tetrapyrrole methylase"/>
    <property type="match status" value="1"/>
</dbReference>
<dbReference type="GO" id="GO:0032259">
    <property type="term" value="P:methylation"/>
    <property type="evidence" value="ECO:0007669"/>
    <property type="project" value="UniProtKB-KW"/>
</dbReference>
<keyword evidence="4 9" id="KW-0489">Methyltransferase</keyword>
<evidence type="ECO:0000313" key="11">
    <source>
        <dbReference type="EMBL" id="MFM2486947.1"/>
    </source>
</evidence>
<evidence type="ECO:0000256" key="1">
    <source>
        <dbReference type="ARBA" id="ARBA00004953"/>
    </source>
</evidence>
<evidence type="ECO:0000256" key="7">
    <source>
        <dbReference type="ARBA" id="ARBA00023244"/>
    </source>
</evidence>
<dbReference type="PANTHER" id="PTHR45790">
    <property type="entry name" value="SIROHEME SYNTHASE-RELATED"/>
    <property type="match status" value="1"/>
</dbReference>
<dbReference type="Gene3D" id="3.40.1010.10">
    <property type="entry name" value="Cobalt-precorrin-4 Transmethylase, Domain 1"/>
    <property type="match status" value="1"/>
</dbReference>
<dbReference type="Proteomes" id="UP001629953">
    <property type="component" value="Unassembled WGS sequence"/>
</dbReference>
<comment type="similarity">
    <text evidence="2 9">Belongs to the precorrin methyltransferase family.</text>
</comment>
<evidence type="ECO:0000256" key="4">
    <source>
        <dbReference type="ARBA" id="ARBA00022603"/>
    </source>
</evidence>
<dbReference type="NCBIfam" id="NF004790">
    <property type="entry name" value="PRK06136.1"/>
    <property type="match status" value="1"/>
</dbReference>
<dbReference type="Gene3D" id="3.30.950.10">
    <property type="entry name" value="Methyltransferase, Cobalt-precorrin-4 Transmethylase, Domain 2"/>
    <property type="match status" value="1"/>
</dbReference>
<dbReference type="InterPro" id="IPR035996">
    <property type="entry name" value="4pyrrol_Methylase_sf"/>
</dbReference>
<dbReference type="EC" id="2.1.1.107" evidence="3"/>
<comment type="caution">
    <text evidence="11">The sequence shown here is derived from an EMBL/GenBank/DDBJ whole genome shotgun (WGS) entry which is preliminary data.</text>
</comment>
<evidence type="ECO:0000256" key="2">
    <source>
        <dbReference type="ARBA" id="ARBA00005879"/>
    </source>
</evidence>
<evidence type="ECO:0000259" key="10">
    <source>
        <dbReference type="Pfam" id="PF00590"/>
    </source>
</evidence>
<dbReference type="InterPro" id="IPR006366">
    <property type="entry name" value="CobA/CysG_C"/>
</dbReference>
<evidence type="ECO:0000256" key="3">
    <source>
        <dbReference type="ARBA" id="ARBA00012162"/>
    </source>
</evidence>
<keyword evidence="7" id="KW-0627">Porphyrin biosynthesis</keyword>
<dbReference type="InterPro" id="IPR003043">
    <property type="entry name" value="Uropor_MeTrfase_CS"/>
</dbReference>
<evidence type="ECO:0000313" key="12">
    <source>
        <dbReference type="Proteomes" id="UP001629953"/>
    </source>
</evidence>
<organism evidence="11 12">
    <name type="scientific">Celerinatantimonas yamalensis</name>
    <dbReference type="NCBI Taxonomy" id="559956"/>
    <lineage>
        <taxon>Bacteria</taxon>
        <taxon>Pseudomonadati</taxon>
        <taxon>Pseudomonadota</taxon>
        <taxon>Gammaproteobacteria</taxon>
        <taxon>Celerinatantimonadaceae</taxon>
        <taxon>Celerinatantimonas</taxon>
    </lineage>
</organism>
<comment type="pathway">
    <text evidence="1">Cofactor biosynthesis; adenosylcobalamin biosynthesis.</text>
</comment>
<evidence type="ECO:0000256" key="5">
    <source>
        <dbReference type="ARBA" id="ARBA00022679"/>
    </source>
</evidence>